<feature type="region of interest" description="Disordered" evidence="1">
    <location>
        <begin position="164"/>
        <end position="195"/>
    </location>
</feature>
<dbReference type="EMBL" id="KL198031">
    <property type="protein sequence ID" value="KDQ15619.1"/>
    <property type="molecule type" value="Genomic_DNA"/>
</dbReference>
<name>A0A067MJ84_BOTB1</name>
<feature type="compositionally biased region" description="Basic and acidic residues" evidence="1">
    <location>
        <begin position="164"/>
        <end position="175"/>
    </location>
</feature>
<dbReference type="HOGENOM" id="CLU_847276_0_0_1"/>
<reference evidence="3" key="1">
    <citation type="journal article" date="2014" name="Proc. Natl. Acad. Sci. U.S.A.">
        <title>Extensive sampling of basidiomycete genomes demonstrates inadequacy of the white-rot/brown-rot paradigm for wood decay fungi.</title>
        <authorList>
            <person name="Riley R."/>
            <person name="Salamov A.A."/>
            <person name="Brown D.W."/>
            <person name="Nagy L.G."/>
            <person name="Floudas D."/>
            <person name="Held B.W."/>
            <person name="Levasseur A."/>
            <person name="Lombard V."/>
            <person name="Morin E."/>
            <person name="Otillar R."/>
            <person name="Lindquist E.A."/>
            <person name="Sun H."/>
            <person name="LaButti K.M."/>
            <person name="Schmutz J."/>
            <person name="Jabbour D."/>
            <person name="Luo H."/>
            <person name="Baker S.E."/>
            <person name="Pisabarro A.G."/>
            <person name="Walton J.D."/>
            <person name="Blanchette R.A."/>
            <person name="Henrissat B."/>
            <person name="Martin F."/>
            <person name="Cullen D."/>
            <person name="Hibbett D.S."/>
            <person name="Grigoriev I.V."/>
        </authorList>
    </citation>
    <scope>NUCLEOTIDE SEQUENCE [LARGE SCALE GENOMIC DNA]</scope>
    <source>
        <strain evidence="3">FD-172 SS1</strain>
    </source>
</reference>
<gene>
    <name evidence="2" type="ORF">BOTBODRAFT_31509</name>
</gene>
<keyword evidence="3" id="KW-1185">Reference proteome</keyword>
<organism evidence="2 3">
    <name type="scientific">Botryobasidium botryosum (strain FD-172 SS1)</name>
    <dbReference type="NCBI Taxonomy" id="930990"/>
    <lineage>
        <taxon>Eukaryota</taxon>
        <taxon>Fungi</taxon>
        <taxon>Dikarya</taxon>
        <taxon>Basidiomycota</taxon>
        <taxon>Agaricomycotina</taxon>
        <taxon>Agaricomycetes</taxon>
        <taxon>Cantharellales</taxon>
        <taxon>Botryobasidiaceae</taxon>
        <taxon>Botryobasidium</taxon>
    </lineage>
</organism>
<evidence type="ECO:0000256" key="1">
    <source>
        <dbReference type="SAM" id="MobiDB-lite"/>
    </source>
</evidence>
<evidence type="ECO:0000313" key="3">
    <source>
        <dbReference type="Proteomes" id="UP000027195"/>
    </source>
</evidence>
<protein>
    <submittedName>
        <fullName evidence="2">Uncharacterized protein</fullName>
    </submittedName>
</protein>
<dbReference type="InParanoid" id="A0A067MJ84"/>
<dbReference type="Proteomes" id="UP000027195">
    <property type="component" value="Unassembled WGS sequence"/>
</dbReference>
<accession>A0A067MJ84</accession>
<feature type="region of interest" description="Disordered" evidence="1">
    <location>
        <begin position="72"/>
        <end position="138"/>
    </location>
</feature>
<sequence>MFHRRAAVLWHIKPSRTISSDIPPPKLHGIPLAKDLGGIYINSPEELKEIKERGRARRAAFLSKLDDTVLELSGSEPRKPSGSLGQKLLKRRGLPEPDAPTGAPIQRTTEYRSIGFDSPRRPRTPHTPQVPRETTGEPWRKFDRRNERPVATNKPPYKKREVIRASSAKEARVDESVAEEGPVEPNIHAPTAASVPPTLSHDALISVLGDIKRQHYSHTAPLSNRVYTALPVPIPAAELFSKTSKYYVGEKRAPLMDKKEKRIQRHAERQGGDYSRHITAETATLAARQPFLRVTERAQLVLSTNRSIPVDKRQLFAQVIKDAVEPRA</sequence>
<proteinExistence type="predicted"/>
<evidence type="ECO:0000313" key="2">
    <source>
        <dbReference type="EMBL" id="KDQ15619.1"/>
    </source>
</evidence>
<dbReference type="AlphaFoldDB" id="A0A067MJ84"/>